<dbReference type="AlphaFoldDB" id="A0A9Q5ZDB9"/>
<organism evidence="2 3">
    <name type="scientific">Nostoc linckia z8</name>
    <dbReference type="NCBI Taxonomy" id="1628746"/>
    <lineage>
        <taxon>Bacteria</taxon>
        <taxon>Bacillati</taxon>
        <taxon>Cyanobacteriota</taxon>
        <taxon>Cyanophyceae</taxon>
        <taxon>Nostocales</taxon>
        <taxon>Nostocaceae</taxon>
        <taxon>Nostoc</taxon>
    </lineage>
</organism>
<dbReference type="InterPro" id="IPR046633">
    <property type="entry name" value="DUF6745"/>
</dbReference>
<comment type="caution">
    <text evidence="2">The sequence shown here is derived from an EMBL/GenBank/DDBJ whole genome shotgun (WGS) entry which is preliminary data.</text>
</comment>
<name>A0A9Q5ZDB9_NOSLI</name>
<dbReference type="Proteomes" id="UP000222310">
    <property type="component" value="Unassembled WGS sequence"/>
</dbReference>
<sequence length="353" mass="41468">MIEKLTPEQEALIPVYREKWRKIALSTERIDREKAAEVVKAAYKSMDFDEPKILFYDSPYAALKEFMLQLDNSLFNQKAYKFREKFLFPILDEIENQIANKELEIFIKQEIIVNSILDICDIYAWILSKEFDQSLYIFYENFDLSIYNLNYISPELLLGEVICIDFCISELKWNVSQQLWLILQNLMKNCGWIFPDKNIAIICDRPLHLRFDNQNRLHAEGEPAIEYADGFSLYSYHGVTLPEKYGKVHPKQWQPQWLLSEENAELRRVLIQGIGYARICQELQAIELDTWAEYTLLKIDADVDEEPIYLLKMVCPSTGFIHALRVPPNINSAREAIRWVNWGVDAEEFGVQT</sequence>
<dbReference type="EMBL" id="LAHD01000025">
    <property type="protein sequence ID" value="PHK04527.1"/>
    <property type="molecule type" value="Genomic_DNA"/>
</dbReference>
<evidence type="ECO:0000259" key="1">
    <source>
        <dbReference type="Pfam" id="PF20530"/>
    </source>
</evidence>
<evidence type="ECO:0000313" key="2">
    <source>
        <dbReference type="EMBL" id="PHK04527.1"/>
    </source>
</evidence>
<protein>
    <recommendedName>
        <fullName evidence="1">DUF6745 domain-containing protein</fullName>
    </recommendedName>
</protein>
<dbReference type="Pfam" id="PF20530">
    <property type="entry name" value="DUF6745"/>
    <property type="match status" value="1"/>
</dbReference>
<evidence type="ECO:0000313" key="3">
    <source>
        <dbReference type="Proteomes" id="UP000222310"/>
    </source>
</evidence>
<gene>
    <name evidence="2" type="ORF">VF08_10995</name>
</gene>
<reference evidence="2 3" key="1">
    <citation type="submission" date="2015-02" db="EMBL/GenBank/DDBJ databases">
        <title>Nostoc linckia genome annotation.</title>
        <authorList>
            <person name="Zhou Z."/>
        </authorList>
    </citation>
    <scope>NUCLEOTIDE SEQUENCE [LARGE SCALE GENOMIC DNA]</scope>
    <source>
        <strain evidence="3">z8</strain>
    </source>
</reference>
<accession>A0A9Q5ZDB9</accession>
<feature type="domain" description="DUF6745" evidence="1">
    <location>
        <begin position="183"/>
        <end position="349"/>
    </location>
</feature>
<proteinExistence type="predicted"/>